<proteinExistence type="predicted"/>
<accession>A0A4R9G9U6</accession>
<organism evidence="2 3">
    <name type="scientific">Leptospira semungkisensis</name>
    <dbReference type="NCBI Taxonomy" id="2484985"/>
    <lineage>
        <taxon>Bacteria</taxon>
        <taxon>Pseudomonadati</taxon>
        <taxon>Spirochaetota</taxon>
        <taxon>Spirochaetia</taxon>
        <taxon>Leptospirales</taxon>
        <taxon>Leptospiraceae</taxon>
        <taxon>Leptospira</taxon>
    </lineage>
</organism>
<dbReference type="OrthoDB" id="9972536at2"/>
<feature type="compositionally biased region" description="Polar residues" evidence="1">
    <location>
        <begin position="46"/>
        <end position="62"/>
    </location>
</feature>
<gene>
    <name evidence="2" type="ORF">EHO59_07005</name>
</gene>
<protein>
    <submittedName>
        <fullName evidence="2">Uncharacterized protein</fullName>
    </submittedName>
</protein>
<feature type="region of interest" description="Disordered" evidence="1">
    <location>
        <begin position="28"/>
        <end position="62"/>
    </location>
</feature>
<keyword evidence="3" id="KW-1185">Reference proteome</keyword>
<name>A0A4R9G9U6_9LEPT</name>
<evidence type="ECO:0000256" key="1">
    <source>
        <dbReference type="SAM" id="MobiDB-lite"/>
    </source>
</evidence>
<comment type="caution">
    <text evidence="2">The sequence shown here is derived from an EMBL/GenBank/DDBJ whole genome shotgun (WGS) entry which is preliminary data.</text>
</comment>
<dbReference type="RefSeq" id="WP_135586073.1">
    <property type="nucleotide sequence ID" value="NZ_RQEP01000005.1"/>
</dbReference>
<feature type="compositionally biased region" description="Basic and acidic residues" evidence="1">
    <location>
        <begin position="33"/>
        <end position="45"/>
    </location>
</feature>
<dbReference type="Proteomes" id="UP000297453">
    <property type="component" value="Unassembled WGS sequence"/>
</dbReference>
<reference evidence="2" key="1">
    <citation type="journal article" date="2019" name="PLoS Negl. Trop. Dis.">
        <title>Revisiting the worldwide diversity of Leptospira species in the environment.</title>
        <authorList>
            <person name="Vincent A.T."/>
            <person name="Schiettekatte O."/>
            <person name="Bourhy P."/>
            <person name="Veyrier F.J."/>
            <person name="Picardeau M."/>
        </authorList>
    </citation>
    <scope>NUCLEOTIDE SEQUENCE [LARGE SCALE GENOMIC DNA]</scope>
    <source>
        <strain evidence="2">SSS9</strain>
    </source>
</reference>
<dbReference type="AlphaFoldDB" id="A0A4R9G9U6"/>
<evidence type="ECO:0000313" key="3">
    <source>
        <dbReference type="Proteomes" id="UP000297453"/>
    </source>
</evidence>
<evidence type="ECO:0000313" key="2">
    <source>
        <dbReference type="EMBL" id="TGK07840.1"/>
    </source>
</evidence>
<dbReference type="EMBL" id="RQEP01000005">
    <property type="protein sequence ID" value="TGK07840.1"/>
    <property type="molecule type" value="Genomic_DNA"/>
</dbReference>
<sequence>MMSIQKVSSQKSFLEIYRNYESFQIGFTEETETSGRQEKEIEASSRRISSPSDGTISSNQEF</sequence>